<dbReference type="AlphaFoldDB" id="A0AAW1WFN6"/>
<keyword evidence="2" id="KW-1185">Reference proteome</keyword>
<comment type="caution">
    <text evidence="1">The sequence shown here is derived from an EMBL/GenBank/DDBJ whole genome shotgun (WGS) entry which is preliminary data.</text>
</comment>
<accession>A0AAW1WFN6</accession>
<dbReference type="Proteomes" id="UP001457282">
    <property type="component" value="Unassembled WGS sequence"/>
</dbReference>
<gene>
    <name evidence="1" type="ORF">M0R45_031166</name>
</gene>
<evidence type="ECO:0000313" key="2">
    <source>
        <dbReference type="Proteomes" id="UP001457282"/>
    </source>
</evidence>
<reference evidence="1 2" key="1">
    <citation type="journal article" date="2023" name="G3 (Bethesda)">
        <title>A chromosome-length genome assembly and annotation of blackberry (Rubus argutus, cv. 'Hillquist').</title>
        <authorList>
            <person name="Bruna T."/>
            <person name="Aryal R."/>
            <person name="Dudchenko O."/>
            <person name="Sargent D.J."/>
            <person name="Mead D."/>
            <person name="Buti M."/>
            <person name="Cavallini A."/>
            <person name="Hytonen T."/>
            <person name="Andres J."/>
            <person name="Pham M."/>
            <person name="Weisz D."/>
            <person name="Mascagni F."/>
            <person name="Usai G."/>
            <person name="Natali L."/>
            <person name="Bassil N."/>
            <person name="Fernandez G.E."/>
            <person name="Lomsadze A."/>
            <person name="Armour M."/>
            <person name="Olukolu B."/>
            <person name="Poorten T."/>
            <person name="Britton C."/>
            <person name="Davik J."/>
            <person name="Ashrafi H."/>
            <person name="Aiden E.L."/>
            <person name="Borodovsky M."/>
            <person name="Worthington M."/>
        </authorList>
    </citation>
    <scope>NUCLEOTIDE SEQUENCE [LARGE SCALE GENOMIC DNA]</scope>
    <source>
        <strain evidence="1">PI 553951</strain>
    </source>
</reference>
<sequence length="124" mass="13301">METRCSLTTATQAEDIGMRNLGIVNSLWLDLHLNCSITISCSITLHLNAHIIKKKLLVSSIRLISSTLDHSTNEKVQFFILITYSLTIIFRAASGKGSAQALGSLPQEAGLPHLGIDGKISAAA</sequence>
<evidence type="ECO:0000313" key="1">
    <source>
        <dbReference type="EMBL" id="KAK9922716.1"/>
    </source>
</evidence>
<dbReference type="EMBL" id="JBEDUW010000006">
    <property type="protein sequence ID" value="KAK9922716.1"/>
    <property type="molecule type" value="Genomic_DNA"/>
</dbReference>
<organism evidence="1 2">
    <name type="scientific">Rubus argutus</name>
    <name type="common">Southern blackberry</name>
    <dbReference type="NCBI Taxonomy" id="59490"/>
    <lineage>
        <taxon>Eukaryota</taxon>
        <taxon>Viridiplantae</taxon>
        <taxon>Streptophyta</taxon>
        <taxon>Embryophyta</taxon>
        <taxon>Tracheophyta</taxon>
        <taxon>Spermatophyta</taxon>
        <taxon>Magnoliopsida</taxon>
        <taxon>eudicotyledons</taxon>
        <taxon>Gunneridae</taxon>
        <taxon>Pentapetalae</taxon>
        <taxon>rosids</taxon>
        <taxon>fabids</taxon>
        <taxon>Rosales</taxon>
        <taxon>Rosaceae</taxon>
        <taxon>Rosoideae</taxon>
        <taxon>Rosoideae incertae sedis</taxon>
        <taxon>Rubus</taxon>
    </lineage>
</organism>
<proteinExistence type="predicted"/>
<protein>
    <submittedName>
        <fullName evidence="1">Uncharacterized protein</fullName>
    </submittedName>
</protein>
<name>A0AAW1WFN6_RUBAR</name>